<dbReference type="EMBL" id="JAHESD010000012">
    <property type="protein sequence ID" value="MBT1703153.1"/>
    <property type="molecule type" value="Genomic_DNA"/>
</dbReference>
<evidence type="ECO:0000313" key="2">
    <source>
        <dbReference type="EMBL" id="MBT1703153.1"/>
    </source>
</evidence>
<evidence type="ECO:0000313" key="3">
    <source>
        <dbReference type="Proteomes" id="UP000772618"/>
    </source>
</evidence>
<feature type="transmembrane region" description="Helical" evidence="1">
    <location>
        <begin position="38"/>
        <end position="56"/>
    </location>
</feature>
<keyword evidence="1" id="KW-0472">Membrane</keyword>
<name>A0ABS5VNZ4_9BACT</name>
<feature type="transmembrane region" description="Helical" evidence="1">
    <location>
        <begin position="68"/>
        <end position="97"/>
    </location>
</feature>
<organism evidence="2 3">
    <name type="scientific">Chryseosolibacter indicus</name>
    <dbReference type="NCBI Taxonomy" id="2782351"/>
    <lineage>
        <taxon>Bacteria</taxon>
        <taxon>Pseudomonadati</taxon>
        <taxon>Bacteroidota</taxon>
        <taxon>Cytophagia</taxon>
        <taxon>Cytophagales</taxon>
        <taxon>Chryseotaleaceae</taxon>
        <taxon>Chryseosolibacter</taxon>
    </lineage>
</organism>
<dbReference type="RefSeq" id="WP_254153118.1">
    <property type="nucleotide sequence ID" value="NZ_JAHESD010000012.1"/>
</dbReference>
<reference evidence="2 3" key="1">
    <citation type="submission" date="2021-05" db="EMBL/GenBank/DDBJ databases">
        <title>A Polyphasic approach of four new species of the genus Ohtaekwangia: Ohtaekwangia histidinii sp. nov., Ohtaekwangia cretensis sp. nov., Ohtaekwangia indiensis sp. nov., Ohtaekwangia reichenbachii sp. nov. from diverse environment.</title>
        <authorList>
            <person name="Octaviana S."/>
        </authorList>
    </citation>
    <scope>NUCLEOTIDE SEQUENCE [LARGE SCALE GENOMIC DNA]</scope>
    <source>
        <strain evidence="2 3">PWU20</strain>
    </source>
</reference>
<sequence>MNIWNRATRIPEIYGTIIALGLIVYFFIMYAAGLVNVIALRFLNLAIVMAGVYFALKQFKRTHNGKLDYFNALVIGCSTVLVGVATFTVFLFVYLNLDKNLMSSLAENQPLGYYLDPYIASAAVFFEGVFSNALLVYLFANFLATDTPAVDRVADKLPEKVEPMRGHQMPQRT</sequence>
<accession>A0ABS5VNZ4</accession>
<feature type="transmembrane region" description="Helical" evidence="1">
    <location>
        <begin position="12"/>
        <end position="32"/>
    </location>
</feature>
<dbReference type="Proteomes" id="UP000772618">
    <property type="component" value="Unassembled WGS sequence"/>
</dbReference>
<keyword evidence="1" id="KW-0812">Transmembrane</keyword>
<gene>
    <name evidence="2" type="ORF">KK060_07670</name>
</gene>
<evidence type="ECO:0000256" key="1">
    <source>
        <dbReference type="SAM" id="Phobius"/>
    </source>
</evidence>
<keyword evidence="3" id="KW-1185">Reference proteome</keyword>
<dbReference type="InterPro" id="IPR025250">
    <property type="entry name" value="DUF4199"/>
</dbReference>
<proteinExistence type="predicted"/>
<dbReference type="Pfam" id="PF13858">
    <property type="entry name" value="DUF4199"/>
    <property type="match status" value="1"/>
</dbReference>
<protein>
    <submittedName>
        <fullName evidence="2">DUF4199 family protein</fullName>
    </submittedName>
</protein>
<feature type="transmembrane region" description="Helical" evidence="1">
    <location>
        <begin position="117"/>
        <end position="140"/>
    </location>
</feature>
<keyword evidence="1" id="KW-1133">Transmembrane helix</keyword>
<comment type="caution">
    <text evidence="2">The sequence shown here is derived from an EMBL/GenBank/DDBJ whole genome shotgun (WGS) entry which is preliminary data.</text>
</comment>